<feature type="domain" description="LysM" evidence="1">
    <location>
        <begin position="190"/>
        <end position="234"/>
    </location>
</feature>
<accession>A0ABW4KIM4</accession>
<dbReference type="PANTHER" id="PTHR21666:SF270">
    <property type="entry name" value="MUREIN HYDROLASE ACTIVATOR ENVC"/>
    <property type="match status" value="1"/>
</dbReference>
<dbReference type="CDD" id="cd12797">
    <property type="entry name" value="M23_peptidase"/>
    <property type="match status" value="1"/>
</dbReference>
<dbReference type="InterPro" id="IPR018392">
    <property type="entry name" value="LysM"/>
</dbReference>
<dbReference type="SMART" id="SM00257">
    <property type="entry name" value="LysM"/>
    <property type="match status" value="1"/>
</dbReference>
<dbReference type="SUPFAM" id="SSF54106">
    <property type="entry name" value="LysM domain"/>
    <property type="match status" value="1"/>
</dbReference>
<evidence type="ECO:0000259" key="1">
    <source>
        <dbReference type="PROSITE" id="PS51782"/>
    </source>
</evidence>
<dbReference type="Proteomes" id="UP001597301">
    <property type="component" value="Unassembled WGS sequence"/>
</dbReference>
<dbReference type="SUPFAM" id="SSF51261">
    <property type="entry name" value="Duplicated hybrid motif"/>
    <property type="match status" value="1"/>
</dbReference>
<dbReference type="Pfam" id="PF01476">
    <property type="entry name" value="LysM"/>
    <property type="match status" value="1"/>
</dbReference>
<dbReference type="InterPro" id="IPR016047">
    <property type="entry name" value="M23ase_b-sheet_dom"/>
</dbReference>
<organism evidence="2 3">
    <name type="scientific">Siminovitchia sediminis</name>
    <dbReference type="NCBI Taxonomy" id="1274353"/>
    <lineage>
        <taxon>Bacteria</taxon>
        <taxon>Bacillati</taxon>
        <taxon>Bacillota</taxon>
        <taxon>Bacilli</taxon>
        <taxon>Bacillales</taxon>
        <taxon>Bacillaceae</taxon>
        <taxon>Siminovitchia</taxon>
    </lineage>
</organism>
<evidence type="ECO:0000313" key="2">
    <source>
        <dbReference type="EMBL" id="MFD1707106.1"/>
    </source>
</evidence>
<proteinExistence type="predicted"/>
<dbReference type="Pfam" id="PF01551">
    <property type="entry name" value="Peptidase_M23"/>
    <property type="match status" value="1"/>
</dbReference>
<evidence type="ECO:0000313" key="3">
    <source>
        <dbReference type="Proteomes" id="UP001597301"/>
    </source>
</evidence>
<dbReference type="Gene3D" id="2.70.70.10">
    <property type="entry name" value="Glucose Permease (Domain IIA)"/>
    <property type="match status" value="1"/>
</dbReference>
<dbReference type="PROSITE" id="PS51782">
    <property type="entry name" value="LYSM"/>
    <property type="match status" value="1"/>
</dbReference>
<dbReference type="Gene3D" id="3.10.350.10">
    <property type="entry name" value="LysM domain"/>
    <property type="match status" value="1"/>
</dbReference>
<dbReference type="InterPro" id="IPR011055">
    <property type="entry name" value="Dup_hybrid_motif"/>
</dbReference>
<dbReference type="InterPro" id="IPR050570">
    <property type="entry name" value="Cell_wall_metabolism_enzyme"/>
</dbReference>
<dbReference type="RefSeq" id="WP_380773823.1">
    <property type="nucleotide sequence ID" value="NZ_JBHUEO010000026.1"/>
</dbReference>
<protein>
    <submittedName>
        <fullName evidence="2">Peptidoglycan DD-metalloendopeptidase family protein</fullName>
    </submittedName>
</protein>
<dbReference type="EMBL" id="JBHUEO010000026">
    <property type="protein sequence ID" value="MFD1707106.1"/>
    <property type="molecule type" value="Genomic_DNA"/>
</dbReference>
<dbReference type="CDD" id="cd00118">
    <property type="entry name" value="LysM"/>
    <property type="match status" value="1"/>
</dbReference>
<dbReference type="PANTHER" id="PTHR21666">
    <property type="entry name" value="PEPTIDASE-RELATED"/>
    <property type="match status" value="1"/>
</dbReference>
<dbReference type="InterPro" id="IPR036779">
    <property type="entry name" value="LysM_dom_sf"/>
</dbReference>
<comment type="caution">
    <text evidence="2">The sequence shown here is derived from an EMBL/GenBank/DDBJ whole genome shotgun (WGS) entry which is preliminary data.</text>
</comment>
<gene>
    <name evidence="2" type="ORF">ACFSCZ_10220</name>
</gene>
<sequence>MNRWIMAGLLVSIIWFYVEEISIAAGLEDRIQTATGSWVVPADGVVSDVFSSRGGTHKGMDIAGALHSPVYAVEEGKVIKSYYSDTYGHVVFLKHSYGFVTVYAHLQKRDVLQGATVKKGEVIGSMGSTGNSTGSHLHFEVHFGDWTVTKENAVDPFAIFGNALIGEQVYALQPSLNQTAEAVASPRQLDKYIVQKGDTVWSISRKHGTTVEKLAELNGLNEDNIIVVNQTLILKE</sequence>
<name>A0ABW4KIM4_9BACI</name>
<keyword evidence="3" id="KW-1185">Reference proteome</keyword>
<reference evidence="3" key="1">
    <citation type="journal article" date="2019" name="Int. J. Syst. Evol. Microbiol.">
        <title>The Global Catalogue of Microorganisms (GCM) 10K type strain sequencing project: providing services to taxonomists for standard genome sequencing and annotation.</title>
        <authorList>
            <consortium name="The Broad Institute Genomics Platform"/>
            <consortium name="The Broad Institute Genome Sequencing Center for Infectious Disease"/>
            <person name="Wu L."/>
            <person name="Ma J."/>
        </authorList>
    </citation>
    <scope>NUCLEOTIDE SEQUENCE [LARGE SCALE GENOMIC DNA]</scope>
    <source>
        <strain evidence="3">CGMCC 1.12295</strain>
    </source>
</reference>